<keyword evidence="2" id="KW-1185">Reference proteome</keyword>
<protein>
    <recommendedName>
        <fullName evidence="3">DUF1579 domain-containing protein</fullName>
    </recommendedName>
</protein>
<accession>A0ABP7TL58</accession>
<dbReference type="EMBL" id="BAABDK010000010">
    <property type="protein sequence ID" value="GAA4027745.1"/>
    <property type="molecule type" value="Genomic_DNA"/>
</dbReference>
<name>A0ABP7TL58_9BACT</name>
<reference evidence="2" key="1">
    <citation type="journal article" date="2019" name="Int. J. Syst. Evol. Microbiol.">
        <title>The Global Catalogue of Microorganisms (GCM) 10K type strain sequencing project: providing services to taxonomists for standard genome sequencing and annotation.</title>
        <authorList>
            <consortium name="The Broad Institute Genomics Platform"/>
            <consortium name="The Broad Institute Genome Sequencing Center for Infectious Disease"/>
            <person name="Wu L."/>
            <person name="Ma J."/>
        </authorList>
    </citation>
    <scope>NUCLEOTIDE SEQUENCE [LARGE SCALE GENOMIC DNA]</scope>
    <source>
        <strain evidence="2">JCM 17225</strain>
    </source>
</reference>
<sequence>MSFGLLARTANAQPATPAATPKVQPFLFLEGDWQGAGWIQLGPNQRSEFNQTETVRRKLGGNLLTIEGLGLDKANAQRTIHNAFATVAFDAASNTFRMRAYRADGAYTDALATPGTDGHSFVWGFDYPGMGKVRFTIGLDAQGQWHEVGEFSRDGTQWMKNFEMTLHRVGAAKP</sequence>
<organism evidence="1 2">
    <name type="scientific">Hymenobacter glaciei</name>
    <dbReference type="NCBI Taxonomy" id="877209"/>
    <lineage>
        <taxon>Bacteria</taxon>
        <taxon>Pseudomonadati</taxon>
        <taxon>Bacteroidota</taxon>
        <taxon>Cytophagia</taxon>
        <taxon>Cytophagales</taxon>
        <taxon>Hymenobacteraceae</taxon>
        <taxon>Hymenobacter</taxon>
    </lineage>
</organism>
<dbReference type="Proteomes" id="UP001501469">
    <property type="component" value="Unassembled WGS sequence"/>
</dbReference>
<evidence type="ECO:0008006" key="3">
    <source>
        <dbReference type="Google" id="ProtNLM"/>
    </source>
</evidence>
<evidence type="ECO:0000313" key="1">
    <source>
        <dbReference type="EMBL" id="GAA4027745.1"/>
    </source>
</evidence>
<proteinExistence type="predicted"/>
<evidence type="ECO:0000313" key="2">
    <source>
        <dbReference type="Proteomes" id="UP001501469"/>
    </source>
</evidence>
<gene>
    <name evidence="1" type="ORF">GCM10022409_09690</name>
</gene>
<comment type="caution">
    <text evidence="1">The sequence shown here is derived from an EMBL/GenBank/DDBJ whole genome shotgun (WGS) entry which is preliminary data.</text>
</comment>